<keyword evidence="2" id="KW-1185">Reference proteome</keyword>
<gene>
    <name evidence="1" type="ORF">HMPREF9555_00475</name>
</gene>
<dbReference type="EMBL" id="AECV01000004">
    <property type="protein sequence ID" value="EFW30326.1"/>
    <property type="molecule type" value="Genomic_DNA"/>
</dbReference>
<dbReference type="STRING" id="749551.HMPREF9555_00475"/>
<name>E7N0H5_9FIRM</name>
<dbReference type="Proteomes" id="UP000004633">
    <property type="component" value="Unassembled WGS sequence"/>
</dbReference>
<protein>
    <submittedName>
        <fullName evidence="1">Uncharacterized protein</fullName>
    </submittedName>
</protein>
<accession>E7N0H5</accession>
<dbReference type="InterPro" id="IPR029058">
    <property type="entry name" value="AB_hydrolase_fold"/>
</dbReference>
<evidence type="ECO:0000313" key="1">
    <source>
        <dbReference type="EMBL" id="EFW30326.1"/>
    </source>
</evidence>
<reference evidence="1 2" key="1">
    <citation type="submission" date="2010-08" db="EMBL/GenBank/DDBJ databases">
        <authorList>
            <person name="Weinstock G."/>
            <person name="Sodergren E."/>
            <person name="Clifton S."/>
            <person name="Fulton L."/>
            <person name="Fulton B."/>
            <person name="Courtney L."/>
            <person name="Fronick C."/>
            <person name="Harrison M."/>
            <person name="Strong C."/>
            <person name="Farmer C."/>
            <person name="Delahaunty K."/>
            <person name="Markovic C."/>
            <person name="Hall O."/>
            <person name="Minx P."/>
            <person name="Tomlinson C."/>
            <person name="Mitreva M."/>
            <person name="Hou S."/>
            <person name="Chen J."/>
            <person name="Wollam A."/>
            <person name="Pepin K.H."/>
            <person name="Johnson M."/>
            <person name="Bhonagiri V."/>
            <person name="Zhang X."/>
            <person name="Suruliraj S."/>
            <person name="Warren W."/>
            <person name="Chinwalla A."/>
            <person name="Mardis E.R."/>
            <person name="Wilson R.K."/>
        </authorList>
    </citation>
    <scope>NUCLEOTIDE SEQUENCE [LARGE SCALE GENOMIC DNA]</scope>
    <source>
        <strain evidence="1 2">F0399</strain>
    </source>
</reference>
<proteinExistence type="predicted"/>
<dbReference type="HOGENOM" id="CLU_3316793_0_0_9"/>
<evidence type="ECO:0000313" key="2">
    <source>
        <dbReference type="Proteomes" id="UP000004633"/>
    </source>
</evidence>
<sequence length="39" mass="4287">MCRARSLLCRQAAERGIKGNSHFLTADLNNKEIADIAAQ</sequence>
<comment type="caution">
    <text evidence="1">The sequence shown here is derived from an EMBL/GenBank/DDBJ whole genome shotgun (WGS) entry which is preliminary data.</text>
</comment>
<dbReference type="AlphaFoldDB" id="E7N0H5"/>
<organism evidence="1 2">
    <name type="scientific">Selenomonas artemidis F0399</name>
    <dbReference type="NCBI Taxonomy" id="749551"/>
    <lineage>
        <taxon>Bacteria</taxon>
        <taxon>Bacillati</taxon>
        <taxon>Bacillota</taxon>
        <taxon>Negativicutes</taxon>
        <taxon>Selenomonadales</taxon>
        <taxon>Selenomonadaceae</taxon>
        <taxon>Selenomonas</taxon>
    </lineage>
</organism>
<dbReference type="Gene3D" id="3.40.50.1820">
    <property type="entry name" value="alpha/beta hydrolase"/>
    <property type="match status" value="1"/>
</dbReference>